<keyword evidence="3" id="KW-1185">Reference proteome</keyword>
<evidence type="ECO:0000313" key="2">
    <source>
        <dbReference type="EMBL" id="SFL16088.1"/>
    </source>
</evidence>
<protein>
    <submittedName>
        <fullName evidence="2">Uncharacterized protein</fullName>
    </submittedName>
</protein>
<sequence>MRRAGGMPDREGAEDTPDGALTSGSDTAPGVSRAVCRTNPSGNLAAVDTGRFRS</sequence>
<accession>A0A1I4FDX0</accession>
<dbReference type="InParanoid" id="A0A1I4FDX0"/>
<dbReference type="STRING" id="504800.SAMN04488085_107115"/>
<organism evidence="2 3">
    <name type="scientific">Geodermatophilus ruber</name>
    <dbReference type="NCBI Taxonomy" id="504800"/>
    <lineage>
        <taxon>Bacteria</taxon>
        <taxon>Bacillati</taxon>
        <taxon>Actinomycetota</taxon>
        <taxon>Actinomycetes</taxon>
        <taxon>Geodermatophilales</taxon>
        <taxon>Geodermatophilaceae</taxon>
        <taxon>Geodermatophilus</taxon>
    </lineage>
</organism>
<dbReference type="EMBL" id="FOSW01000007">
    <property type="protein sequence ID" value="SFL16088.1"/>
    <property type="molecule type" value="Genomic_DNA"/>
</dbReference>
<dbReference type="AlphaFoldDB" id="A0A1I4FDX0"/>
<evidence type="ECO:0000313" key="3">
    <source>
        <dbReference type="Proteomes" id="UP000199152"/>
    </source>
</evidence>
<proteinExistence type="predicted"/>
<evidence type="ECO:0000256" key="1">
    <source>
        <dbReference type="SAM" id="MobiDB-lite"/>
    </source>
</evidence>
<feature type="region of interest" description="Disordered" evidence="1">
    <location>
        <begin position="1"/>
        <end position="54"/>
    </location>
</feature>
<dbReference type="Proteomes" id="UP000199152">
    <property type="component" value="Unassembled WGS sequence"/>
</dbReference>
<name>A0A1I4FDX0_9ACTN</name>
<gene>
    <name evidence="2" type="ORF">SAMN04488085_107115</name>
</gene>
<reference evidence="2 3" key="1">
    <citation type="submission" date="2016-10" db="EMBL/GenBank/DDBJ databases">
        <authorList>
            <person name="de Groot N.N."/>
        </authorList>
    </citation>
    <scope>NUCLEOTIDE SEQUENCE [LARGE SCALE GENOMIC DNA]</scope>
    <source>
        <strain evidence="2 3">DSM 45317</strain>
    </source>
</reference>